<dbReference type="InterPro" id="IPR003097">
    <property type="entry name" value="CysJ-like_FAD-binding"/>
</dbReference>
<dbReference type="EMBL" id="JAPWTJ010002413">
    <property type="protein sequence ID" value="KAJ8966210.1"/>
    <property type="molecule type" value="Genomic_DNA"/>
</dbReference>
<evidence type="ECO:0000256" key="3">
    <source>
        <dbReference type="ARBA" id="ARBA00001974"/>
    </source>
</evidence>
<dbReference type="SUPFAM" id="SSF52218">
    <property type="entry name" value="Flavoproteins"/>
    <property type="match status" value="1"/>
</dbReference>
<dbReference type="Pfam" id="PF00175">
    <property type="entry name" value="NAD_binding_1"/>
    <property type="match status" value="1"/>
</dbReference>
<evidence type="ECO:0000256" key="5">
    <source>
        <dbReference type="ARBA" id="ARBA00012989"/>
    </source>
</evidence>
<dbReference type="SUPFAM" id="SSF52343">
    <property type="entry name" value="Ferredoxin reductase-like, C-terminal NADP-linked domain"/>
    <property type="match status" value="1"/>
</dbReference>
<dbReference type="InterPro" id="IPR017938">
    <property type="entry name" value="Riboflavin_synthase-like_b-brl"/>
</dbReference>
<dbReference type="PRINTS" id="PR00369">
    <property type="entry name" value="FLAVODOXIN"/>
</dbReference>
<evidence type="ECO:0000256" key="1">
    <source>
        <dbReference type="ARBA" id="ARBA00001917"/>
    </source>
</evidence>
<evidence type="ECO:0000256" key="14">
    <source>
        <dbReference type="ARBA" id="ARBA00023004"/>
    </source>
</evidence>
<evidence type="ECO:0000313" key="18">
    <source>
        <dbReference type="Proteomes" id="UP001162164"/>
    </source>
</evidence>
<dbReference type="PROSITE" id="PS51384">
    <property type="entry name" value="FAD_FR"/>
    <property type="match status" value="1"/>
</dbReference>
<evidence type="ECO:0000256" key="10">
    <source>
        <dbReference type="ARBA" id="ARBA00022827"/>
    </source>
</evidence>
<dbReference type="InterPro" id="IPR036119">
    <property type="entry name" value="NOS_N_sf"/>
</dbReference>
<dbReference type="Gene3D" id="3.90.1230.10">
    <property type="entry name" value="Nitric Oxide Synthase, Chain A, domain 3"/>
    <property type="match status" value="1"/>
</dbReference>
<evidence type="ECO:0000256" key="6">
    <source>
        <dbReference type="ARBA" id="ARBA00022617"/>
    </source>
</evidence>
<dbReference type="SUPFAM" id="SSF56512">
    <property type="entry name" value="Nitric oxide (NO) synthase oxygenase domain"/>
    <property type="match status" value="1"/>
</dbReference>
<keyword evidence="18" id="KW-1185">Reference proteome</keyword>
<dbReference type="PANTHER" id="PTHR43410">
    <property type="entry name" value="NITRIC OXIDE SYNTHASE OXYGENASE"/>
    <property type="match status" value="1"/>
</dbReference>
<keyword evidence="13" id="KW-0560">Oxidoreductase</keyword>
<dbReference type="InterPro" id="IPR017927">
    <property type="entry name" value="FAD-bd_FR_type"/>
</dbReference>
<keyword evidence="9" id="KW-0479">Metal-binding</keyword>
<dbReference type="Gene3D" id="2.40.30.10">
    <property type="entry name" value="Translation factors"/>
    <property type="match status" value="1"/>
</dbReference>
<dbReference type="Gene3D" id="1.20.990.10">
    <property type="entry name" value="NADPH-cytochrome p450 Reductase, Chain A, domain 3"/>
    <property type="match status" value="1"/>
</dbReference>
<comment type="cofactor">
    <cofactor evidence="2">
        <name>heme b</name>
        <dbReference type="ChEBI" id="CHEBI:60344"/>
    </cofactor>
</comment>
<dbReference type="PIRSF" id="PIRSF000333">
    <property type="entry name" value="NOS"/>
    <property type="match status" value="1"/>
</dbReference>
<comment type="similarity">
    <text evidence="4">Belongs to the NOS family.</text>
</comment>
<reference evidence="17" key="1">
    <citation type="journal article" date="2023" name="Insect Mol. Biol.">
        <title>Genome sequencing provides insights into the evolution of gene families encoding plant cell wall-degrading enzymes in longhorned beetles.</title>
        <authorList>
            <person name="Shin N.R."/>
            <person name="Okamura Y."/>
            <person name="Kirsch R."/>
            <person name="Pauchet Y."/>
        </authorList>
    </citation>
    <scope>NUCLEOTIDE SEQUENCE</scope>
    <source>
        <strain evidence="17">MMC_N1</strain>
    </source>
</reference>
<feature type="domain" description="FAD-binding FR-type" evidence="16">
    <location>
        <begin position="593"/>
        <end position="836"/>
    </location>
</feature>
<keyword evidence="6" id="KW-0349">Heme</keyword>
<dbReference type="SUPFAM" id="SSF63380">
    <property type="entry name" value="Riboflavin synthase domain-like"/>
    <property type="match status" value="1"/>
</dbReference>
<keyword evidence="12" id="KW-0112">Calmodulin-binding</keyword>
<dbReference type="Gene3D" id="3.90.340.10">
    <property type="entry name" value="Nitric Oxide Synthase, Chain A, domain 1"/>
    <property type="match status" value="1"/>
</dbReference>
<accession>A0ABQ9IUN7</accession>
<dbReference type="InterPro" id="IPR050607">
    <property type="entry name" value="NOS"/>
</dbReference>
<comment type="caution">
    <text evidence="17">The sequence shown here is derived from an EMBL/GenBank/DDBJ whole genome shotgun (WGS) entry which is preliminary data.</text>
</comment>
<dbReference type="Gene3D" id="3.90.440.10">
    <property type="entry name" value="Nitric Oxide Synthase,Heme Domain,Chain A domain 2"/>
    <property type="match status" value="1"/>
</dbReference>
<evidence type="ECO:0000256" key="12">
    <source>
        <dbReference type="ARBA" id="ARBA00022860"/>
    </source>
</evidence>
<proteinExistence type="inferred from homology"/>
<dbReference type="InterPro" id="IPR012144">
    <property type="entry name" value="NOS_euk"/>
</dbReference>
<evidence type="ECO:0000259" key="16">
    <source>
        <dbReference type="PROSITE" id="PS51384"/>
    </source>
</evidence>
<keyword evidence="14" id="KW-0408">Iron</keyword>
<dbReference type="Pfam" id="PF02898">
    <property type="entry name" value="NO_synthase"/>
    <property type="match status" value="1"/>
</dbReference>
<dbReference type="InterPro" id="IPR001709">
    <property type="entry name" value="Flavoprot_Pyr_Nucl_cyt_Rdtase"/>
</dbReference>
<dbReference type="InterPro" id="IPR001433">
    <property type="entry name" value="OxRdtase_FAD/NAD-bd"/>
</dbReference>
<evidence type="ECO:0000256" key="2">
    <source>
        <dbReference type="ARBA" id="ARBA00001970"/>
    </source>
</evidence>
<dbReference type="Pfam" id="PF00667">
    <property type="entry name" value="FAD_binding_1"/>
    <property type="match status" value="1"/>
</dbReference>
<dbReference type="Gene3D" id="3.40.50.80">
    <property type="entry name" value="Nucleotide-binding domain of ferredoxin-NADP reductase (FNR) module"/>
    <property type="match status" value="1"/>
</dbReference>
<dbReference type="InterPro" id="IPR001094">
    <property type="entry name" value="Flavdoxin-like"/>
</dbReference>
<evidence type="ECO:0000256" key="8">
    <source>
        <dbReference type="ARBA" id="ARBA00022643"/>
    </source>
</evidence>
<dbReference type="InterPro" id="IPR044943">
    <property type="entry name" value="NOS_dom_1"/>
</dbReference>
<evidence type="ECO:0000256" key="9">
    <source>
        <dbReference type="ARBA" id="ARBA00022723"/>
    </source>
</evidence>
<dbReference type="PRINTS" id="PR00371">
    <property type="entry name" value="FPNCR"/>
</dbReference>
<dbReference type="Proteomes" id="UP001162164">
    <property type="component" value="Unassembled WGS sequence"/>
</dbReference>
<evidence type="ECO:0000256" key="11">
    <source>
        <dbReference type="ARBA" id="ARBA00022857"/>
    </source>
</evidence>
<comment type="cofactor">
    <cofactor evidence="1">
        <name>FMN</name>
        <dbReference type="ChEBI" id="CHEBI:58210"/>
    </cofactor>
</comment>
<dbReference type="InterPro" id="IPR023173">
    <property type="entry name" value="NADPH_Cyt_P450_Rdtase_alpha"/>
</dbReference>
<gene>
    <name evidence="17" type="ORF">NQ317_001308</name>
</gene>
<dbReference type="InterPro" id="IPR039261">
    <property type="entry name" value="FNR_nucleotide-bd"/>
</dbReference>
<feature type="domain" description="Flavodoxin-like" evidence="15">
    <location>
        <begin position="369"/>
        <end position="541"/>
    </location>
</feature>
<dbReference type="InterPro" id="IPR008254">
    <property type="entry name" value="Flavodoxin/NO_synth"/>
</dbReference>
<evidence type="ECO:0000256" key="7">
    <source>
        <dbReference type="ARBA" id="ARBA00022630"/>
    </source>
</evidence>
<keyword evidence="7" id="KW-0285">Flavoprotein</keyword>
<comment type="cofactor">
    <cofactor evidence="3">
        <name>FAD</name>
        <dbReference type="ChEBI" id="CHEBI:57692"/>
    </cofactor>
</comment>
<name>A0ABQ9IUN7_9CUCU</name>
<dbReference type="InterPro" id="IPR044940">
    <property type="entry name" value="NOS_dom_2"/>
</dbReference>
<keyword evidence="11" id="KW-0521">NADP</keyword>
<protein>
    <recommendedName>
        <fullName evidence="5">nitric-oxide synthase (NADPH)</fullName>
        <ecNumber evidence="5">1.14.13.39</ecNumber>
    </recommendedName>
</protein>
<evidence type="ECO:0000313" key="17">
    <source>
        <dbReference type="EMBL" id="KAJ8966210.1"/>
    </source>
</evidence>
<evidence type="ECO:0000256" key="4">
    <source>
        <dbReference type="ARBA" id="ARBA00006267"/>
    </source>
</evidence>
<dbReference type="Pfam" id="PF00258">
    <property type="entry name" value="Flavodoxin_1"/>
    <property type="match status" value="1"/>
</dbReference>
<dbReference type="InterPro" id="IPR004030">
    <property type="entry name" value="NOS_N"/>
</dbReference>
<keyword evidence="8" id="KW-0288">FMN</keyword>
<evidence type="ECO:0000256" key="13">
    <source>
        <dbReference type="ARBA" id="ARBA00023002"/>
    </source>
</evidence>
<sequence length="1035" mass="117510">MDLSRAKRILKLALEKQDVSISKTSEDNSNNLLNEALLHDVVILIIGIRAQDCLDLFSPDPHAYPRQSAITIFSQRSDGKHDFRVWNPQLISYAGYRQPDGSIIGDPLNVEFTDICLKLGWKGPGGRWDILPLVLSAHGHDPDYFDIPREYILEIPLTHPTFDWFEVLDLRWYGLPAVSSMMFDCGGLQFTAAPFNGWYMSTEIGCRNLCDSQRLNMLEPIALNMGLDTRTPVTLWKDKAMVEANLAVLHSFQQKGVTIVDHHTASESFMKHLENEVRLRNGCPADWVWIVPPMSGSATPVFHQEMALYYLKPSYEYQEPAWKCHVWKKGRDSGKSKKPRRKFHFKQIARAVKFTSKLFGKALSNRIKATVLYATETGKSEGYAKKLGEIFGHAFNAQVYCMADYDISSIEHEALLLVVTSTFGNGDPPPKTGSMATSKSFIKANSQSEISTVNKKLDRLNSLRGSVLSEPLIEDTFGPLSNVRFAVFALGSSAYPKFCAFGKYVDNVLGELGGERLLKLATGDEMCGQDQVFRKWAAQIFQVACETFCFDDYDTFLEATNSLQNESLTTQNVRFVESKPENVMNALAKCHNKKVAATQLIRRRNLHGEKSPKATLLLEFKNSLLYKPGDHLSVFAMNQPELVDKIIQRLKGVTDPDVPIELQFLTETQTSNSVIKSWKPHERLPSCSVRQLFTRFLDITTPPTPNLLQHFASIATDEDDQQKLNLLATDSAAYEDWRHWRFPHLLEVLEEFPSVTPHAPLLISQLSILQPRFYSISSSPALHPNEIHLTVAVVVYRTEDGEGPMHYGVCSNYLQNISVDEEVYVFVRSAPNFHLPSDPIKPVILVGPGTGIAPFRSFWQQRYYQLKQRQQLGKMWLFFGCRTKDMDLYKDEKAEMLKDGVLDRVFLALSREPDIPKTYVQNLALKEALEIYKFLVLEKGHFYVCGDCTMAEHVYQTLKAIIQKYGGMSDNQVESYMSSMTDENRYHEDIFGITLRTAEVHNRSRESARIRMAFTSVAITSEISKMQIRDPEIEN</sequence>
<dbReference type="PROSITE" id="PS50902">
    <property type="entry name" value="FLAVODOXIN_LIKE"/>
    <property type="match status" value="1"/>
</dbReference>
<dbReference type="EC" id="1.14.13.39" evidence="5"/>
<dbReference type="InterPro" id="IPR029039">
    <property type="entry name" value="Flavoprotein-like_sf"/>
</dbReference>
<dbReference type="Gene3D" id="3.40.50.360">
    <property type="match status" value="1"/>
</dbReference>
<keyword evidence="10" id="KW-0274">FAD</keyword>
<dbReference type="PANTHER" id="PTHR43410:SF1">
    <property type="entry name" value="NITRIC OXIDE SYNTHASE"/>
    <property type="match status" value="1"/>
</dbReference>
<organism evidence="17 18">
    <name type="scientific">Molorchus minor</name>
    <dbReference type="NCBI Taxonomy" id="1323400"/>
    <lineage>
        <taxon>Eukaryota</taxon>
        <taxon>Metazoa</taxon>
        <taxon>Ecdysozoa</taxon>
        <taxon>Arthropoda</taxon>
        <taxon>Hexapoda</taxon>
        <taxon>Insecta</taxon>
        <taxon>Pterygota</taxon>
        <taxon>Neoptera</taxon>
        <taxon>Endopterygota</taxon>
        <taxon>Coleoptera</taxon>
        <taxon>Polyphaga</taxon>
        <taxon>Cucujiformia</taxon>
        <taxon>Chrysomeloidea</taxon>
        <taxon>Cerambycidae</taxon>
        <taxon>Lamiinae</taxon>
        <taxon>Monochamini</taxon>
        <taxon>Molorchus</taxon>
    </lineage>
</organism>
<dbReference type="InterPro" id="IPR044944">
    <property type="entry name" value="NOS_dom_3"/>
</dbReference>
<evidence type="ECO:0000259" key="15">
    <source>
        <dbReference type="PROSITE" id="PS50902"/>
    </source>
</evidence>